<dbReference type="AlphaFoldDB" id="A0A8H7NEH5"/>
<organism evidence="4 5">
    <name type="scientific">Bionectria ochroleuca</name>
    <name type="common">Gliocladium roseum</name>
    <dbReference type="NCBI Taxonomy" id="29856"/>
    <lineage>
        <taxon>Eukaryota</taxon>
        <taxon>Fungi</taxon>
        <taxon>Dikarya</taxon>
        <taxon>Ascomycota</taxon>
        <taxon>Pezizomycotina</taxon>
        <taxon>Sordariomycetes</taxon>
        <taxon>Hypocreomycetidae</taxon>
        <taxon>Hypocreales</taxon>
        <taxon>Bionectriaceae</taxon>
        <taxon>Clonostachys</taxon>
    </lineage>
</organism>
<accession>A0A8H7NEH5</accession>
<dbReference type="InterPro" id="IPR051609">
    <property type="entry name" value="NmrA/Isoflavone_reductase-like"/>
</dbReference>
<evidence type="ECO:0000256" key="1">
    <source>
        <dbReference type="ARBA" id="ARBA00005725"/>
    </source>
</evidence>
<comment type="similarity">
    <text evidence="1">Belongs to the NmrA-type oxidoreductase family. Isoflavone reductase subfamily.</text>
</comment>
<dbReference type="Gene3D" id="3.90.25.10">
    <property type="entry name" value="UDP-galactose 4-epimerase, domain 1"/>
    <property type="match status" value="1"/>
</dbReference>
<evidence type="ECO:0000256" key="3">
    <source>
        <dbReference type="ARBA" id="ARBA00023002"/>
    </source>
</evidence>
<comment type="caution">
    <text evidence="4">The sequence shown here is derived from an EMBL/GenBank/DDBJ whole genome shotgun (WGS) entry which is preliminary data.</text>
</comment>
<dbReference type="Proteomes" id="UP000616885">
    <property type="component" value="Unassembled WGS sequence"/>
</dbReference>
<name>A0A8H7NEH5_BIOOC</name>
<protein>
    <recommendedName>
        <fullName evidence="6">NAD(P)-binding domain-containing protein</fullName>
    </recommendedName>
</protein>
<evidence type="ECO:0000256" key="2">
    <source>
        <dbReference type="ARBA" id="ARBA00022857"/>
    </source>
</evidence>
<dbReference type="SUPFAM" id="SSF51735">
    <property type="entry name" value="NAD(P)-binding Rossmann-fold domains"/>
    <property type="match status" value="1"/>
</dbReference>
<evidence type="ECO:0008006" key="6">
    <source>
        <dbReference type="Google" id="ProtNLM"/>
    </source>
</evidence>
<dbReference type="Gene3D" id="3.40.50.720">
    <property type="entry name" value="NAD(P)-binding Rossmann-like Domain"/>
    <property type="match status" value="1"/>
</dbReference>
<keyword evidence="2" id="KW-0521">NADP</keyword>
<dbReference type="EMBL" id="JADCTT010000003">
    <property type="protein sequence ID" value="KAF9754434.1"/>
    <property type="molecule type" value="Genomic_DNA"/>
</dbReference>
<reference evidence="4" key="1">
    <citation type="submission" date="2020-10" db="EMBL/GenBank/DDBJ databases">
        <title>High-Quality Genome Resource of Clonostachys rosea strain S41 by Oxford Nanopore Long-Read Sequencing.</title>
        <authorList>
            <person name="Wang H."/>
        </authorList>
    </citation>
    <scope>NUCLEOTIDE SEQUENCE</scope>
    <source>
        <strain evidence="4">S41</strain>
    </source>
</reference>
<evidence type="ECO:0000313" key="4">
    <source>
        <dbReference type="EMBL" id="KAF9754434.1"/>
    </source>
</evidence>
<dbReference type="PANTHER" id="PTHR47706">
    <property type="entry name" value="NMRA-LIKE FAMILY PROTEIN"/>
    <property type="match status" value="1"/>
</dbReference>
<sequence>MSSKQTVAIAGSGNIAQYLTEEFLADGTYHVAIISRTDREFFHKPGVTFHVVKEYSTATIVPILDGYDTTALISTLQGADPEWYTSVHEILLASCVESKKCKRFISSEYQGNLRHQPNLPRGNHRARQAFRAKLAAQKEIQATLVLQGWLADYWVQPADESKSYIRPFPNGWPIDLDQKTVRIPGTGDEPIGWTATRDMAKAVVKLISYDGDWPDHTYVFGELGTWNEAIPKLEKFLGRKLERTYRPKEDIDAALAQTEDFDRWYTATMDEWNVLGARPCLGMRLSSCARRFSRMCTLEILRRFWQAPRRRRSCRERCR</sequence>
<dbReference type="PANTHER" id="PTHR47706:SF4">
    <property type="entry name" value="NMRA-LIKE DOMAIN-CONTAINING PROTEIN"/>
    <property type="match status" value="1"/>
</dbReference>
<proteinExistence type="inferred from homology"/>
<dbReference type="InterPro" id="IPR036291">
    <property type="entry name" value="NAD(P)-bd_dom_sf"/>
</dbReference>
<keyword evidence="3" id="KW-0560">Oxidoreductase</keyword>
<dbReference type="GO" id="GO:0016491">
    <property type="term" value="F:oxidoreductase activity"/>
    <property type="evidence" value="ECO:0007669"/>
    <property type="project" value="UniProtKB-KW"/>
</dbReference>
<evidence type="ECO:0000313" key="5">
    <source>
        <dbReference type="Proteomes" id="UP000616885"/>
    </source>
</evidence>
<gene>
    <name evidence="4" type="ORF">IM811_009875</name>
</gene>